<dbReference type="GO" id="GO:0046718">
    <property type="term" value="P:symbiont entry into host cell"/>
    <property type="evidence" value="ECO:0007669"/>
    <property type="project" value="InterPro"/>
</dbReference>
<dbReference type="GO" id="GO:0030430">
    <property type="term" value="C:host cell cytoplasm"/>
    <property type="evidence" value="ECO:0007669"/>
    <property type="project" value="InterPro"/>
</dbReference>
<name>A0A849CR66_PASMD</name>
<dbReference type="AlphaFoldDB" id="A0A849CR66"/>
<organism evidence="1 2">
    <name type="scientific">Pasteurella multocida</name>
    <dbReference type="NCBI Taxonomy" id="747"/>
    <lineage>
        <taxon>Bacteria</taxon>
        <taxon>Pseudomonadati</taxon>
        <taxon>Pseudomonadota</taxon>
        <taxon>Gammaproteobacteria</taxon>
        <taxon>Pasteurellales</taxon>
        <taxon>Pasteurellaceae</taxon>
        <taxon>Pasteurella</taxon>
    </lineage>
</organism>
<dbReference type="GO" id="GO:0051536">
    <property type="term" value="F:iron-sulfur cluster binding"/>
    <property type="evidence" value="ECO:0007669"/>
    <property type="project" value="InterPro"/>
</dbReference>
<evidence type="ECO:0000313" key="2">
    <source>
        <dbReference type="Proteomes" id="UP000540079"/>
    </source>
</evidence>
<dbReference type="EMBL" id="PPVL01000015">
    <property type="protein sequence ID" value="NNI79986.1"/>
    <property type="molecule type" value="Genomic_DNA"/>
</dbReference>
<feature type="non-terminal residue" evidence="1">
    <location>
        <position position="72"/>
    </location>
</feature>
<sequence>MISAEMKLELSKLEQSAMIELYEVDLRSLKDKNGMNGELYRFYAGTNEMLNPIVWQGNTYQPFGANATGFSL</sequence>
<comment type="caution">
    <text evidence="1">The sequence shown here is derived from an EMBL/GenBank/DDBJ whole genome shotgun (WGS) entry which is preliminary data.</text>
</comment>
<proteinExistence type="predicted"/>
<evidence type="ECO:0000313" key="1">
    <source>
        <dbReference type="EMBL" id="NNI79986.1"/>
    </source>
</evidence>
<gene>
    <name evidence="1" type="ORF">C2800_11265</name>
</gene>
<accession>A0A849CR66</accession>
<reference evidence="1 2" key="1">
    <citation type="journal article" date="2018" name="Front. Microbiol.">
        <title>Genetic and Phylogenetic Characteristics of Pasteurella multocida Isolates From Different Host Species.</title>
        <authorList>
            <person name="Peng Z."/>
            <person name="Liang W."/>
            <person name="Wang F."/>
            <person name="Xu Z."/>
            <person name="Xie Z."/>
            <person name="Lian Z."/>
            <person name="Hua L."/>
            <person name="Zhou R."/>
            <person name="Chen H."/>
            <person name="Wu B."/>
        </authorList>
    </citation>
    <scope>NUCLEOTIDE SEQUENCE [LARGE SCALE GENOMIC DNA]</scope>
    <source>
        <strain evidence="1 2">HNA06</strain>
    </source>
</reference>
<protein>
    <submittedName>
        <fullName evidence="1">Phage minor tail protein L</fullName>
    </submittedName>
</protein>
<dbReference type="InterPro" id="IPR006487">
    <property type="entry name" value="Phage_lambda_L"/>
</dbReference>
<dbReference type="Proteomes" id="UP000540079">
    <property type="component" value="Unassembled WGS sequence"/>
</dbReference>
<dbReference type="Pfam" id="PF05100">
    <property type="entry name" value="Phage_tail_L"/>
    <property type="match status" value="1"/>
</dbReference>